<dbReference type="InterPro" id="IPR058792">
    <property type="entry name" value="Beta-barrel_RND_2"/>
</dbReference>
<dbReference type="InterPro" id="IPR058625">
    <property type="entry name" value="MdtA-like_BSH"/>
</dbReference>
<accession>A0A1G9PEF0</accession>
<feature type="region of interest" description="Disordered" evidence="2">
    <location>
        <begin position="405"/>
        <end position="494"/>
    </location>
</feature>
<feature type="compositionally biased region" description="Low complexity" evidence="2">
    <location>
        <begin position="458"/>
        <end position="494"/>
    </location>
</feature>
<organism evidence="7 8">
    <name type="scientific">Oryzisolibacter propanilivorax</name>
    <dbReference type="NCBI Taxonomy" id="1527607"/>
    <lineage>
        <taxon>Bacteria</taxon>
        <taxon>Pseudomonadati</taxon>
        <taxon>Pseudomonadota</taxon>
        <taxon>Betaproteobacteria</taxon>
        <taxon>Burkholderiales</taxon>
        <taxon>Comamonadaceae</taxon>
        <taxon>Oryzisolibacter</taxon>
    </lineage>
</organism>
<evidence type="ECO:0000256" key="1">
    <source>
        <dbReference type="SAM" id="Coils"/>
    </source>
</evidence>
<dbReference type="PANTHER" id="PTHR30386:SF24">
    <property type="entry name" value="MULTIDRUG RESISTANCE EFFLUX PUMP"/>
    <property type="match status" value="1"/>
</dbReference>
<dbReference type="RefSeq" id="WP_091565949.1">
    <property type="nucleotide sequence ID" value="NZ_FNHP01000001.1"/>
</dbReference>
<feature type="region of interest" description="Disordered" evidence="2">
    <location>
        <begin position="1"/>
        <end position="64"/>
    </location>
</feature>
<dbReference type="InterPro" id="IPR058624">
    <property type="entry name" value="MdtA-like_HH"/>
</dbReference>
<dbReference type="InterPro" id="IPR050739">
    <property type="entry name" value="MFP"/>
</dbReference>
<dbReference type="PRINTS" id="PR01490">
    <property type="entry name" value="RTXTOXIND"/>
</dbReference>
<feature type="transmembrane region" description="Helical" evidence="3">
    <location>
        <begin position="72"/>
        <end position="91"/>
    </location>
</feature>
<dbReference type="Pfam" id="PF25954">
    <property type="entry name" value="Beta-barrel_RND_2"/>
    <property type="match status" value="1"/>
</dbReference>
<reference evidence="8" key="1">
    <citation type="submission" date="2016-10" db="EMBL/GenBank/DDBJ databases">
        <authorList>
            <person name="Varghese N."/>
            <person name="Submissions S."/>
        </authorList>
    </citation>
    <scope>NUCLEOTIDE SEQUENCE [LARGE SCALE GENOMIC DNA]</scope>
    <source>
        <strain evidence="8">EPL6</strain>
    </source>
</reference>
<feature type="compositionally biased region" description="Pro residues" evidence="2">
    <location>
        <begin position="1"/>
        <end position="11"/>
    </location>
</feature>
<keyword evidence="1" id="KW-0175">Coiled coil</keyword>
<evidence type="ECO:0000259" key="5">
    <source>
        <dbReference type="Pfam" id="PF25917"/>
    </source>
</evidence>
<dbReference type="OrthoDB" id="9811754at2"/>
<feature type="compositionally biased region" description="Pro residues" evidence="2">
    <location>
        <begin position="49"/>
        <end position="60"/>
    </location>
</feature>
<evidence type="ECO:0000256" key="3">
    <source>
        <dbReference type="SAM" id="Phobius"/>
    </source>
</evidence>
<feature type="compositionally biased region" description="Low complexity" evidence="2">
    <location>
        <begin position="436"/>
        <end position="447"/>
    </location>
</feature>
<evidence type="ECO:0000259" key="6">
    <source>
        <dbReference type="Pfam" id="PF25954"/>
    </source>
</evidence>
<evidence type="ECO:0000259" key="4">
    <source>
        <dbReference type="Pfam" id="PF25876"/>
    </source>
</evidence>
<keyword evidence="3" id="KW-0812">Transmembrane</keyword>
<feature type="domain" description="Multidrug resistance protein MdtA-like alpha-helical hairpin" evidence="4">
    <location>
        <begin position="182"/>
        <end position="242"/>
    </location>
</feature>
<feature type="coiled-coil region" evidence="1">
    <location>
        <begin position="152"/>
        <end position="245"/>
    </location>
</feature>
<dbReference type="Pfam" id="PF25876">
    <property type="entry name" value="HH_MFP_RND"/>
    <property type="match status" value="1"/>
</dbReference>
<feature type="domain" description="Multidrug resistance protein MdtA-like barrel-sandwich hybrid" evidence="5">
    <location>
        <begin position="115"/>
        <end position="305"/>
    </location>
</feature>
<proteinExistence type="predicted"/>
<dbReference type="Pfam" id="PF25917">
    <property type="entry name" value="BSH_RND"/>
    <property type="match status" value="1"/>
</dbReference>
<sequence>MNQPVPAPRPVPPDDLRNDDSVPVDTAGAQPLADGANDPQPAPGAEAPAPAPTAPAPAPSAAPKTIKPSRTAVIAMLLVALVGVLLILWAWRLGPFATAHERTDNAYVRGQITVLAPQVSGHVAEVLVHDFQRVAAGQLLVRIDDRVYLEKVHAAEAQLASAQAQLANFGQTQAQNQATLGSRRATLLAAQAEAQRAQTDLKRADDLAARGSVSLRERDQARATFESAQANVRKARADITIAEQAIKSTTVSRAGLQAQVQAAEAQLGLAKIDLANTEVRAPRAGQLSEVGVRLGQYVTAGSQLLFLVPDTLWVVANFKETQTAHMHVGQHARFTVDALSGETLTGRVTEIAPATGSEFSVLRSDNATGNFTKVVQRLPVRIQLDPGQALAARLRPGMSVVAEVDTASDAGSQAPQVPSAEPSTANAPLPGTAGQPTASPPAAVTPTESRDAPKATDAPDASGVAAPVSASDGSPAPAPAPATSAAAPTAGGSR</sequence>
<dbReference type="EMBL" id="FNHP01000001">
    <property type="protein sequence ID" value="SDL97160.1"/>
    <property type="molecule type" value="Genomic_DNA"/>
</dbReference>
<evidence type="ECO:0000313" key="8">
    <source>
        <dbReference type="Proteomes" id="UP000198552"/>
    </source>
</evidence>
<gene>
    <name evidence="7" type="ORF">SAMN05428957_101362</name>
</gene>
<dbReference type="STRING" id="1527607.SAMN05428957_101362"/>
<dbReference type="Gene3D" id="2.40.30.170">
    <property type="match status" value="1"/>
</dbReference>
<name>A0A1G9PEF0_9BURK</name>
<keyword evidence="8" id="KW-1185">Reference proteome</keyword>
<keyword evidence="3" id="KW-0472">Membrane</keyword>
<feature type="domain" description="CusB-like beta-barrel" evidence="6">
    <location>
        <begin position="311"/>
        <end position="355"/>
    </location>
</feature>
<dbReference type="Gene3D" id="2.40.50.100">
    <property type="match status" value="1"/>
</dbReference>
<dbReference type="Proteomes" id="UP000198552">
    <property type="component" value="Unassembled WGS sequence"/>
</dbReference>
<dbReference type="AlphaFoldDB" id="A0A1G9PEF0"/>
<dbReference type="PANTHER" id="PTHR30386">
    <property type="entry name" value="MEMBRANE FUSION SUBUNIT OF EMRAB-TOLC MULTIDRUG EFFLUX PUMP"/>
    <property type="match status" value="1"/>
</dbReference>
<evidence type="ECO:0000313" key="7">
    <source>
        <dbReference type="EMBL" id="SDL97160.1"/>
    </source>
</evidence>
<protein>
    <submittedName>
        <fullName evidence="7">Multidrug resistance efflux pump</fullName>
    </submittedName>
</protein>
<evidence type="ECO:0000256" key="2">
    <source>
        <dbReference type="SAM" id="MobiDB-lite"/>
    </source>
</evidence>
<dbReference type="Gene3D" id="1.10.287.470">
    <property type="entry name" value="Helix hairpin bin"/>
    <property type="match status" value="2"/>
</dbReference>
<feature type="compositionally biased region" description="Polar residues" evidence="2">
    <location>
        <begin position="409"/>
        <end position="426"/>
    </location>
</feature>
<keyword evidence="3" id="KW-1133">Transmembrane helix</keyword>
<dbReference type="GO" id="GO:0055085">
    <property type="term" value="P:transmembrane transport"/>
    <property type="evidence" value="ECO:0007669"/>
    <property type="project" value="InterPro"/>
</dbReference>
<dbReference type="SUPFAM" id="SSF111369">
    <property type="entry name" value="HlyD-like secretion proteins"/>
    <property type="match status" value="3"/>
</dbReference>